<dbReference type="SMART" id="SM00564">
    <property type="entry name" value="PQQ"/>
    <property type="match status" value="6"/>
</dbReference>
<dbReference type="PANTHER" id="PTHR34512">
    <property type="entry name" value="CELL SURFACE PROTEIN"/>
    <property type="match status" value="1"/>
</dbReference>
<dbReference type="SUPFAM" id="SSF50998">
    <property type="entry name" value="Quinoprotein alcohol dehydrogenase-like"/>
    <property type="match status" value="1"/>
</dbReference>
<organism evidence="4 5">
    <name type="scientific">Posidoniimonas polymericola</name>
    <dbReference type="NCBI Taxonomy" id="2528002"/>
    <lineage>
        <taxon>Bacteria</taxon>
        <taxon>Pseudomonadati</taxon>
        <taxon>Planctomycetota</taxon>
        <taxon>Planctomycetia</taxon>
        <taxon>Pirellulales</taxon>
        <taxon>Lacipirellulaceae</taxon>
        <taxon>Posidoniimonas</taxon>
    </lineage>
</organism>
<feature type="domain" description="Pyrrolo-quinoline quinone repeat" evidence="3">
    <location>
        <begin position="100"/>
        <end position="372"/>
    </location>
</feature>
<dbReference type="OrthoDB" id="244732at2"/>
<evidence type="ECO:0000259" key="3">
    <source>
        <dbReference type="Pfam" id="PF13360"/>
    </source>
</evidence>
<dbReference type="Gene3D" id="2.130.10.10">
    <property type="entry name" value="YVTN repeat-like/Quinoprotein amine dehydrogenase"/>
    <property type="match status" value="2"/>
</dbReference>
<dbReference type="PANTHER" id="PTHR34512:SF30">
    <property type="entry name" value="OUTER MEMBRANE PROTEIN ASSEMBLY FACTOR BAMB"/>
    <property type="match status" value="1"/>
</dbReference>
<feature type="chain" id="PRO_5022849681" evidence="2">
    <location>
        <begin position="29"/>
        <end position="786"/>
    </location>
</feature>
<name>A0A5C5YV14_9BACT</name>
<feature type="region of interest" description="Disordered" evidence="1">
    <location>
        <begin position="39"/>
        <end position="58"/>
    </location>
</feature>
<feature type="signal peptide" evidence="2">
    <location>
        <begin position="1"/>
        <end position="28"/>
    </location>
</feature>
<dbReference type="AlphaFoldDB" id="A0A5C5YV14"/>
<keyword evidence="5" id="KW-1185">Reference proteome</keyword>
<protein>
    <submittedName>
        <fullName evidence="4">Outer membrane biogenesis protein BamB</fullName>
    </submittedName>
</protein>
<dbReference type="RefSeq" id="WP_146585164.1">
    <property type="nucleotide sequence ID" value="NZ_SJPO01000002.1"/>
</dbReference>
<feature type="compositionally biased region" description="Polar residues" evidence="1">
    <location>
        <begin position="42"/>
        <end position="52"/>
    </location>
</feature>
<dbReference type="InterPro" id="IPR015943">
    <property type="entry name" value="WD40/YVTN_repeat-like_dom_sf"/>
</dbReference>
<sequence precursor="true">MTSTLTVPFFRIPAVGVFLAATVACCQAADPLDWPNWRGPNYDNTSQETNLPESWDPAGGEGSNLLWKNAELAGRSTPIVMSGRLYTLVRDQPGTATEGEKVVCADAATGEVLWEHRFNVYLSDVPDTRVGWSSVVGDPETGRVYANGVSGYFCCLEGDTGKPVWERSLHEELGLLSTYGGRTNFPLIYKDTVITSAVVIGWGDTPQWSLLAKPAHRFMAFDKATGELRWLSGTTLIPEDTTYSTPALARINDQDVLVFGSGDGKVWSFKAATGEHVWSYPLSRRGLNVSPVVGPNGWVYSGQSEENVVGATMGAVVAIDGTKQGDLELGDEEWILPQEMVGKSSPLLIDGRLYTITDTAKMNIFDAKTGKQVGKRTLGRAMRGTPVYADGKIYTCTNEGMFYILKPSRRGVDVLQRERLGGEEVNASPIVSHGRVYLTTSEQLYCIADKSAEAPHQQHDSHTLAEPAPVVDRQVTHIQLSPWDVLMKPGDTQEYTVRFFNAKGDEIVDPQGGPELEFSVAGPGSTRSMSEAHGCVYAAPTDAQHECALITCKYGELTASARVRVVPPLPWEFTFDSRRDVPLTWVGGRIRYNLREDESGNQYLAKPVELPTRPGAPTTKLGTRSRMWMGSPELSNYTVQADIQMKTGVAGESSGPAPEFPVETSSSAIKLPSAGLINSCYTFTLFGPNGEARLYSWCTHDRRSQATVPMEFSPDKWYTMKLKVQPDEPAGVAYVSAKVWPRDEDEPSEWTMEITDKAPNYSGSPGMFGDSKDAEFYVDNLSVTPN</sequence>
<evidence type="ECO:0000313" key="4">
    <source>
        <dbReference type="EMBL" id="TWT78586.1"/>
    </source>
</evidence>
<accession>A0A5C5YV14</accession>
<dbReference type="Pfam" id="PF13360">
    <property type="entry name" value="PQQ_2"/>
    <property type="match status" value="1"/>
</dbReference>
<dbReference type="EMBL" id="SJPO01000002">
    <property type="protein sequence ID" value="TWT78586.1"/>
    <property type="molecule type" value="Genomic_DNA"/>
</dbReference>
<proteinExistence type="predicted"/>
<gene>
    <name evidence="4" type="ORF">Pla123a_13800</name>
</gene>
<keyword evidence="2" id="KW-0732">Signal</keyword>
<evidence type="ECO:0000256" key="1">
    <source>
        <dbReference type="SAM" id="MobiDB-lite"/>
    </source>
</evidence>
<dbReference type="Proteomes" id="UP000318478">
    <property type="component" value="Unassembled WGS sequence"/>
</dbReference>
<comment type="caution">
    <text evidence="4">The sequence shown here is derived from an EMBL/GenBank/DDBJ whole genome shotgun (WGS) entry which is preliminary data.</text>
</comment>
<evidence type="ECO:0000256" key="2">
    <source>
        <dbReference type="SAM" id="SignalP"/>
    </source>
</evidence>
<evidence type="ECO:0000313" key="5">
    <source>
        <dbReference type="Proteomes" id="UP000318478"/>
    </source>
</evidence>
<dbReference type="Gene3D" id="2.60.120.560">
    <property type="entry name" value="Exo-inulinase, domain 1"/>
    <property type="match status" value="1"/>
</dbReference>
<dbReference type="InterPro" id="IPR011047">
    <property type="entry name" value="Quinoprotein_ADH-like_sf"/>
</dbReference>
<dbReference type="InterPro" id="IPR018391">
    <property type="entry name" value="PQQ_b-propeller_rpt"/>
</dbReference>
<dbReference type="InterPro" id="IPR002372">
    <property type="entry name" value="PQQ_rpt_dom"/>
</dbReference>
<reference evidence="4 5" key="1">
    <citation type="submission" date="2019-02" db="EMBL/GenBank/DDBJ databases">
        <title>Deep-cultivation of Planctomycetes and their phenomic and genomic characterization uncovers novel biology.</title>
        <authorList>
            <person name="Wiegand S."/>
            <person name="Jogler M."/>
            <person name="Boedeker C."/>
            <person name="Pinto D."/>
            <person name="Vollmers J."/>
            <person name="Rivas-Marin E."/>
            <person name="Kohn T."/>
            <person name="Peeters S.H."/>
            <person name="Heuer A."/>
            <person name="Rast P."/>
            <person name="Oberbeckmann S."/>
            <person name="Bunk B."/>
            <person name="Jeske O."/>
            <person name="Meyerdierks A."/>
            <person name="Storesund J.E."/>
            <person name="Kallscheuer N."/>
            <person name="Luecker S."/>
            <person name="Lage O.M."/>
            <person name="Pohl T."/>
            <person name="Merkel B.J."/>
            <person name="Hornburger P."/>
            <person name="Mueller R.-W."/>
            <person name="Bruemmer F."/>
            <person name="Labrenz M."/>
            <person name="Spormann A.M."/>
            <person name="Op Den Camp H."/>
            <person name="Overmann J."/>
            <person name="Amann R."/>
            <person name="Jetten M.S.M."/>
            <person name="Mascher T."/>
            <person name="Medema M.H."/>
            <person name="Devos D.P."/>
            <person name="Kaster A.-K."/>
            <person name="Ovreas L."/>
            <person name="Rohde M."/>
            <person name="Galperin M.Y."/>
            <person name="Jogler C."/>
        </authorList>
    </citation>
    <scope>NUCLEOTIDE SEQUENCE [LARGE SCALE GENOMIC DNA]</scope>
    <source>
        <strain evidence="4 5">Pla123a</strain>
    </source>
</reference>